<keyword evidence="8 13" id="KW-0963">Cytoplasm</keyword>
<dbReference type="NCBIfam" id="NF007233">
    <property type="entry name" value="PRK09653.1"/>
    <property type="match status" value="1"/>
</dbReference>
<comment type="function">
    <text evidence="12 13">Involved in acetate metabolism.</text>
</comment>
<evidence type="ECO:0000313" key="17">
    <source>
        <dbReference type="Proteomes" id="UP000293852"/>
    </source>
</evidence>
<organism evidence="16 17">
    <name type="scientific">Xylanimonas ulmi</name>
    <dbReference type="NCBI Taxonomy" id="228973"/>
    <lineage>
        <taxon>Bacteria</taxon>
        <taxon>Bacillati</taxon>
        <taxon>Actinomycetota</taxon>
        <taxon>Actinomycetes</taxon>
        <taxon>Micrococcales</taxon>
        <taxon>Promicromonosporaceae</taxon>
        <taxon>Xylanimonas</taxon>
    </lineage>
</organism>
<dbReference type="AlphaFoldDB" id="A0A4V2EYJ5"/>
<dbReference type="PANTHER" id="PTHR43356">
    <property type="entry name" value="PHOSPHATE ACETYLTRANSFERASE"/>
    <property type="match status" value="1"/>
</dbReference>
<evidence type="ECO:0000256" key="5">
    <source>
        <dbReference type="ARBA" id="ARBA00009786"/>
    </source>
</evidence>
<evidence type="ECO:0000256" key="9">
    <source>
        <dbReference type="ARBA" id="ARBA00022679"/>
    </source>
</evidence>
<dbReference type="Pfam" id="PF07085">
    <property type="entry name" value="DRTGG"/>
    <property type="match status" value="1"/>
</dbReference>
<evidence type="ECO:0000313" key="16">
    <source>
        <dbReference type="EMBL" id="RZS63210.1"/>
    </source>
</evidence>
<dbReference type="UniPathway" id="UPA00340">
    <property type="reaction ID" value="UER00459"/>
</dbReference>
<keyword evidence="10 13" id="KW-0012">Acyltransferase</keyword>
<dbReference type="CDD" id="cd03109">
    <property type="entry name" value="DTBS"/>
    <property type="match status" value="1"/>
</dbReference>
<comment type="domain">
    <text evidence="13">The N-terminal region seems to be important for proper quaternary structure. The C-terminal region contains the substrate-binding site.</text>
</comment>
<dbReference type="InterPro" id="IPR050500">
    <property type="entry name" value="Phos_Acetyltrans/Butyryltrans"/>
</dbReference>
<dbReference type="EC" id="2.3.1.8" evidence="6 13"/>
<dbReference type="InterPro" id="IPR027417">
    <property type="entry name" value="P-loop_NTPase"/>
</dbReference>
<evidence type="ECO:0000256" key="12">
    <source>
        <dbReference type="ARBA" id="ARBA00049955"/>
    </source>
</evidence>
<evidence type="ECO:0000256" key="13">
    <source>
        <dbReference type="PIRNR" id="PIRNR006107"/>
    </source>
</evidence>
<comment type="catalytic activity">
    <reaction evidence="1 13">
        <text>acetyl-CoA + phosphate = acetyl phosphate + CoA</text>
        <dbReference type="Rhea" id="RHEA:19521"/>
        <dbReference type="ChEBI" id="CHEBI:22191"/>
        <dbReference type="ChEBI" id="CHEBI:43474"/>
        <dbReference type="ChEBI" id="CHEBI:57287"/>
        <dbReference type="ChEBI" id="CHEBI:57288"/>
        <dbReference type="EC" id="2.3.1.8"/>
    </reaction>
</comment>
<gene>
    <name evidence="16" type="ORF">EV386_3572</name>
</gene>
<dbReference type="InterPro" id="IPR016475">
    <property type="entry name" value="P-Actrans_bac"/>
</dbReference>
<dbReference type="Pfam" id="PF13500">
    <property type="entry name" value="AAA_26"/>
    <property type="match status" value="1"/>
</dbReference>
<sequence length="696" mass="73236">MPATRSILIASPEGDSGKSTVALGVIDVLVRQGQRVGVFRPVSRVSASEGPDGERDHVLEMLLQHDGVDLTYDESVGITYDDVHADLDAAMSRIVARYHEVASKCDSVVVLGTDYTDVSGPTELAFNAKIAANLGAPVLLVVSGRGRSDEDVKALSGIGLGELRANHAQPIGVVINRYDGAVPADLSPLTADPTLPIWALPEERFLHAPTVAQLMEASDGELWLGDPDLLPREALNVLVGAMSVEHLLDHLSDGAVVITPGDRTDVILSLLAAQSAASFPSLAAIILTGGMTPGGRIGDLVRAMNPHVPVIVTKQDTFPVARAAGRTVGRVTVGSTRKIDVARSLFEAHVDTAELLAKLAVPRPEVVTPLMFEYELIERARANRRRVVLPEGNDDRILRAASTVLARGIADLTILGDETSVRARATELGLDISNATVLSPTDPDHVERYAAEYTRLRAHKGMTVERAREIVTDVSYFGTMMVHLGDAHGMVSGAAHTTAHTIRPSFEIIKTAPGISSVSGVFLMCLEDRVLVYGDCAVIPDPTTEQLADVAIASAATAAQFGVEPRVAMLSYSTGESGSGADVDKVRAATALVKERRPDLSVEGPIQYDAAVDAAVAASKLPGSDVAGRATVFVFPDLNTGNNTYKAVQRSAGAVAVGPVLQGLNKPVNDLSRGALVQDIVNTVAITAIQAQGASA</sequence>
<dbReference type="Pfam" id="PF01515">
    <property type="entry name" value="PTA_PTB"/>
    <property type="match status" value="1"/>
</dbReference>
<dbReference type="InterPro" id="IPR042112">
    <property type="entry name" value="P_AcTrfase_dom2"/>
</dbReference>
<dbReference type="GO" id="GO:0006085">
    <property type="term" value="P:acetyl-CoA biosynthetic process"/>
    <property type="evidence" value="ECO:0007669"/>
    <property type="project" value="UniProtKB-UniPathway"/>
</dbReference>
<evidence type="ECO:0000256" key="3">
    <source>
        <dbReference type="ARBA" id="ARBA00004989"/>
    </source>
</evidence>
<dbReference type="Gene3D" id="3.40.50.300">
    <property type="entry name" value="P-loop containing nucleotide triphosphate hydrolases"/>
    <property type="match status" value="1"/>
</dbReference>
<dbReference type="PANTHER" id="PTHR43356:SF3">
    <property type="entry name" value="PHOSPHATE ACETYLTRANSFERASE"/>
    <property type="match status" value="1"/>
</dbReference>
<evidence type="ECO:0000256" key="10">
    <source>
        <dbReference type="ARBA" id="ARBA00023315"/>
    </source>
</evidence>
<evidence type="ECO:0000256" key="2">
    <source>
        <dbReference type="ARBA" id="ARBA00004496"/>
    </source>
</evidence>
<dbReference type="GO" id="GO:0005737">
    <property type="term" value="C:cytoplasm"/>
    <property type="evidence" value="ECO:0007669"/>
    <property type="project" value="UniProtKB-SubCell"/>
</dbReference>
<dbReference type="NCBIfam" id="NF004167">
    <property type="entry name" value="PRK05632.1"/>
    <property type="match status" value="1"/>
</dbReference>
<dbReference type="InterPro" id="IPR042113">
    <property type="entry name" value="P_AcTrfase_dom1"/>
</dbReference>
<comment type="similarity">
    <text evidence="5 13">In the N-terminal section; belongs to the CobB/CobQ family.</text>
</comment>
<dbReference type="FunFam" id="3.40.50.10750:FF:000001">
    <property type="entry name" value="Phosphate acetyltransferase"/>
    <property type="match status" value="1"/>
</dbReference>
<accession>A0A4V2EYJ5</accession>
<evidence type="ECO:0000256" key="4">
    <source>
        <dbReference type="ARBA" id="ARBA00008756"/>
    </source>
</evidence>
<evidence type="ECO:0000256" key="1">
    <source>
        <dbReference type="ARBA" id="ARBA00000705"/>
    </source>
</evidence>
<evidence type="ECO:0000256" key="7">
    <source>
        <dbReference type="ARBA" id="ARBA00021528"/>
    </source>
</evidence>
<dbReference type="Gene3D" id="3.40.50.10750">
    <property type="entry name" value="Isocitrate/Isopropylmalate dehydrogenase-like"/>
    <property type="match status" value="1"/>
</dbReference>
<protein>
    <recommendedName>
        <fullName evidence="7 13">Phosphate acetyltransferase</fullName>
        <ecNumber evidence="6 13">2.3.1.8</ecNumber>
    </recommendedName>
    <alternativeName>
        <fullName evidence="11 13">Phosphotransacetylase</fullName>
    </alternativeName>
</protein>
<evidence type="ECO:0000256" key="11">
    <source>
        <dbReference type="ARBA" id="ARBA00031108"/>
    </source>
</evidence>
<dbReference type="InterPro" id="IPR028979">
    <property type="entry name" value="Ser_kin/Pase_Hpr-like_N_sf"/>
</dbReference>
<dbReference type="SUPFAM" id="SSF75138">
    <property type="entry name" value="HprK N-terminal domain-like"/>
    <property type="match status" value="1"/>
</dbReference>
<dbReference type="PIRSF" id="PIRSF006107">
    <property type="entry name" value="PhpActrans_proteobac"/>
    <property type="match status" value="1"/>
</dbReference>
<comment type="pathway">
    <text evidence="3 13">Metabolic intermediate biosynthesis; acetyl-CoA biosynthesis; acetyl-CoA from acetate: step 2/2.</text>
</comment>
<dbReference type="InterPro" id="IPR002505">
    <property type="entry name" value="PTA_PTB"/>
</dbReference>
<name>A0A4V2EYJ5_9MICO</name>
<dbReference type="EMBL" id="SGWX01000001">
    <property type="protein sequence ID" value="RZS63210.1"/>
    <property type="molecule type" value="Genomic_DNA"/>
</dbReference>
<dbReference type="Proteomes" id="UP000293852">
    <property type="component" value="Unassembled WGS sequence"/>
</dbReference>
<dbReference type="RefSeq" id="WP_130416599.1">
    <property type="nucleotide sequence ID" value="NZ_SGWX01000001.1"/>
</dbReference>
<evidence type="ECO:0000256" key="8">
    <source>
        <dbReference type="ARBA" id="ARBA00022490"/>
    </source>
</evidence>
<reference evidence="16 17" key="1">
    <citation type="submission" date="2019-02" db="EMBL/GenBank/DDBJ databases">
        <title>Sequencing the genomes of 1000 actinobacteria strains.</title>
        <authorList>
            <person name="Klenk H.-P."/>
        </authorList>
    </citation>
    <scope>NUCLEOTIDE SEQUENCE [LARGE SCALE GENOMIC DNA]</scope>
    <source>
        <strain evidence="16 17">DSM 16932</strain>
    </source>
</reference>
<evidence type="ECO:0000256" key="6">
    <source>
        <dbReference type="ARBA" id="ARBA00012707"/>
    </source>
</evidence>
<dbReference type="InterPro" id="IPR010766">
    <property type="entry name" value="DRTGG"/>
</dbReference>
<proteinExistence type="inferred from homology"/>
<dbReference type="SUPFAM" id="SSF52540">
    <property type="entry name" value="P-loop containing nucleoside triphosphate hydrolases"/>
    <property type="match status" value="1"/>
</dbReference>
<dbReference type="InterPro" id="IPR004614">
    <property type="entry name" value="P_AcTrfase"/>
</dbReference>
<feature type="domain" description="Phosphate acetyl/butaryl transferase" evidence="14">
    <location>
        <begin position="371"/>
        <end position="688"/>
    </location>
</feature>
<evidence type="ECO:0000259" key="14">
    <source>
        <dbReference type="Pfam" id="PF01515"/>
    </source>
</evidence>
<comment type="similarity">
    <text evidence="4 13">In the C-terminal section; belongs to the phosphate acetyltransferase and butyryltransferase family.</text>
</comment>
<keyword evidence="9 13" id="KW-0808">Transferase</keyword>
<dbReference type="SUPFAM" id="SSF53659">
    <property type="entry name" value="Isocitrate/Isopropylmalate dehydrogenase-like"/>
    <property type="match status" value="1"/>
</dbReference>
<evidence type="ECO:0000259" key="15">
    <source>
        <dbReference type="Pfam" id="PF07085"/>
    </source>
</evidence>
<comment type="subcellular location">
    <subcellularLocation>
        <location evidence="2 13">Cytoplasm</location>
    </subcellularLocation>
</comment>
<dbReference type="Gene3D" id="3.40.1390.20">
    <property type="entry name" value="HprK N-terminal domain-like"/>
    <property type="match status" value="1"/>
</dbReference>
<dbReference type="OrthoDB" id="9808984at2"/>
<dbReference type="NCBIfam" id="TIGR00651">
    <property type="entry name" value="pta"/>
    <property type="match status" value="1"/>
</dbReference>
<dbReference type="Gene3D" id="3.40.50.10950">
    <property type="match status" value="1"/>
</dbReference>
<feature type="domain" description="DRTGG" evidence="15">
    <location>
        <begin position="214"/>
        <end position="324"/>
    </location>
</feature>
<comment type="caution">
    <text evidence="16">The sequence shown here is derived from an EMBL/GenBank/DDBJ whole genome shotgun (WGS) entry which is preliminary data.</text>
</comment>
<dbReference type="GO" id="GO:0008959">
    <property type="term" value="F:phosphate acetyltransferase activity"/>
    <property type="evidence" value="ECO:0007669"/>
    <property type="project" value="UniProtKB-EC"/>
</dbReference>
<keyword evidence="17" id="KW-1185">Reference proteome</keyword>